<evidence type="ECO:0000313" key="2">
    <source>
        <dbReference type="Proteomes" id="UP000199375"/>
    </source>
</evidence>
<gene>
    <name evidence="1" type="ORF">GA0070558_1524</name>
</gene>
<name>A0A1C4YKA1_9ACTN</name>
<dbReference type="EMBL" id="FMCW01000052">
    <property type="protein sequence ID" value="SCF21090.1"/>
    <property type="molecule type" value="Genomic_DNA"/>
</dbReference>
<organism evidence="1 2">
    <name type="scientific">Micromonospora haikouensis</name>
    <dbReference type="NCBI Taxonomy" id="686309"/>
    <lineage>
        <taxon>Bacteria</taxon>
        <taxon>Bacillati</taxon>
        <taxon>Actinomycetota</taxon>
        <taxon>Actinomycetes</taxon>
        <taxon>Micromonosporales</taxon>
        <taxon>Micromonosporaceae</taxon>
        <taxon>Micromonospora</taxon>
    </lineage>
</organism>
<sequence>MTHRPFETTIAATADEYRLDVVTDPDVDNPQSVTYFVAADVDAACHQAVRLLAAVDGPDDRYGELYVHDGDGTAVHCDTIHLPA</sequence>
<dbReference type="RefSeq" id="WP_091286647.1">
    <property type="nucleotide sequence ID" value="NZ_FMCW01000052.1"/>
</dbReference>
<evidence type="ECO:0000313" key="1">
    <source>
        <dbReference type="EMBL" id="SCF21090.1"/>
    </source>
</evidence>
<reference evidence="1 2" key="1">
    <citation type="submission" date="2016-06" db="EMBL/GenBank/DDBJ databases">
        <authorList>
            <person name="Kjaerup R.B."/>
            <person name="Dalgaard T.S."/>
            <person name="Juul-Madsen H.R."/>
        </authorList>
    </citation>
    <scope>NUCLEOTIDE SEQUENCE [LARGE SCALE GENOMIC DNA]</scope>
    <source>
        <strain evidence="1 2">DSM 45626</strain>
    </source>
</reference>
<dbReference type="AlphaFoldDB" id="A0A1C4YKA1"/>
<accession>A0A1C4YKA1</accession>
<protein>
    <submittedName>
        <fullName evidence="1">Uncharacterized protein</fullName>
    </submittedName>
</protein>
<proteinExistence type="predicted"/>
<dbReference type="Proteomes" id="UP000199375">
    <property type="component" value="Unassembled WGS sequence"/>
</dbReference>